<name>A0AAW1NU53_9CHLO</name>
<protein>
    <submittedName>
        <fullName evidence="3">Uncharacterized protein</fullName>
    </submittedName>
</protein>
<proteinExistence type="predicted"/>
<dbReference type="EMBL" id="JALJOQ010000094">
    <property type="protein sequence ID" value="KAK9798926.1"/>
    <property type="molecule type" value="Genomic_DNA"/>
</dbReference>
<evidence type="ECO:0000256" key="1">
    <source>
        <dbReference type="SAM" id="MobiDB-lite"/>
    </source>
</evidence>
<feature type="transmembrane region" description="Helical" evidence="2">
    <location>
        <begin position="327"/>
        <end position="350"/>
    </location>
</feature>
<accession>A0AAW1NU53</accession>
<reference evidence="3 4" key="1">
    <citation type="journal article" date="2024" name="Nat. Commun.">
        <title>Phylogenomics reveals the evolutionary origins of lichenization in chlorophyte algae.</title>
        <authorList>
            <person name="Puginier C."/>
            <person name="Libourel C."/>
            <person name="Otte J."/>
            <person name="Skaloud P."/>
            <person name="Haon M."/>
            <person name="Grisel S."/>
            <person name="Petersen M."/>
            <person name="Berrin J.G."/>
            <person name="Delaux P.M."/>
            <person name="Dal Grande F."/>
            <person name="Keller J."/>
        </authorList>
    </citation>
    <scope>NUCLEOTIDE SEQUENCE [LARGE SCALE GENOMIC DNA]</scope>
    <source>
        <strain evidence="3 4">SAG 2036</strain>
    </source>
</reference>
<keyword evidence="2" id="KW-1133">Transmembrane helix</keyword>
<evidence type="ECO:0000256" key="2">
    <source>
        <dbReference type="SAM" id="Phobius"/>
    </source>
</evidence>
<feature type="region of interest" description="Disordered" evidence="1">
    <location>
        <begin position="363"/>
        <end position="420"/>
    </location>
</feature>
<sequence length="420" mass="45766">MMTAEVDPARPQDTSKPVELLPPTQGSTPMPAQQRVSAARPKPLAVSFQDMVKYVLPREPGDTRDCLLMSASTAVFVLLAMQLFRVYVYLYYAAGLRPLIDVLHPRGAGSSPLSKREQVEQKRRLIKTPGTYQPQQPRGKCWLCGLEITGAKRPGSPMLPTGVCRHLWLLVSILPYLRLGSADCYAAPIPIAAGQYNFFFEAGYTPPAGCPLANITISRLYAEGACVKTRDTNFGNSPPDCSSHGGTVTSSTSCASIFANGPSSAFVNLADVNRGDWFDWGNICTNSGQGFYYVQSTCTNLTSRALTFAMDPYSANWCWGNGISRGAAVGIAIAFFVLVFLFIIGIWYYVRRRQLQQRPAASNIGMQPYPQAPPPPYPGPPADTQYPSSSSGFVQPPFTPFDNKPVTGIPVPNYQSPPRV</sequence>
<evidence type="ECO:0000313" key="4">
    <source>
        <dbReference type="Proteomes" id="UP001465755"/>
    </source>
</evidence>
<comment type="caution">
    <text evidence="3">The sequence shown here is derived from an EMBL/GenBank/DDBJ whole genome shotgun (WGS) entry which is preliminary data.</text>
</comment>
<evidence type="ECO:0000313" key="3">
    <source>
        <dbReference type="EMBL" id="KAK9798926.1"/>
    </source>
</evidence>
<dbReference type="Proteomes" id="UP001465755">
    <property type="component" value="Unassembled WGS sequence"/>
</dbReference>
<feature type="transmembrane region" description="Helical" evidence="2">
    <location>
        <begin position="66"/>
        <end position="92"/>
    </location>
</feature>
<gene>
    <name evidence="3" type="ORF">WJX73_001545</name>
</gene>
<dbReference type="AlphaFoldDB" id="A0AAW1NU53"/>
<keyword evidence="4" id="KW-1185">Reference proteome</keyword>
<feature type="compositionally biased region" description="Polar residues" evidence="1">
    <location>
        <begin position="24"/>
        <end position="36"/>
    </location>
</feature>
<keyword evidence="2" id="KW-0472">Membrane</keyword>
<organism evidence="3 4">
    <name type="scientific">Symbiochloris irregularis</name>
    <dbReference type="NCBI Taxonomy" id="706552"/>
    <lineage>
        <taxon>Eukaryota</taxon>
        <taxon>Viridiplantae</taxon>
        <taxon>Chlorophyta</taxon>
        <taxon>core chlorophytes</taxon>
        <taxon>Trebouxiophyceae</taxon>
        <taxon>Trebouxiales</taxon>
        <taxon>Trebouxiaceae</taxon>
        <taxon>Symbiochloris</taxon>
    </lineage>
</organism>
<keyword evidence="2" id="KW-0812">Transmembrane</keyword>
<feature type="compositionally biased region" description="Pro residues" evidence="1">
    <location>
        <begin position="370"/>
        <end position="381"/>
    </location>
</feature>
<feature type="region of interest" description="Disordered" evidence="1">
    <location>
        <begin position="1"/>
        <end position="39"/>
    </location>
</feature>